<dbReference type="InterPro" id="IPR016162">
    <property type="entry name" value="Ald_DH_N"/>
</dbReference>
<dbReference type="GO" id="GO:0009450">
    <property type="term" value="P:gamma-aminobutyric acid catabolic process"/>
    <property type="evidence" value="ECO:0007669"/>
    <property type="project" value="TreeGrafter"/>
</dbReference>
<dbReference type="PROSITE" id="PS00687">
    <property type="entry name" value="ALDEHYDE_DEHYDR_GLU"/>
    <property type="match status" value="1"/>
</dbReference>
<dbReference type="Gene3D" id="3.40.605.10">
    <property type="entry name" value="Aldehyde Dehydrogenase, Chain A, domain 1"/>
    <property type="match status" value="1"/>
</dbReference>
<proteinExistence type="inferred from homology"/>
<dbReference type="AlphaFoldDB" id="A0A2T2WJR2"/>
<dbReference type="PANTHER" id="PTHR43353">
    <property type="entry name" value="SUCCINATE-SEMIALDEHYDE DEHYDROGENASE, MITOCHONDRIAL"/>
    <property type="match status" value="1"/>
</dbReference>
<feature type="domain" description="Aldehyde dehydrogenase" evidence="5">
    <location>
        <begin position="12"/>
        <end position="471"/>
    </location>
</feature>
<dbReference type="FunFam" id="3.40.309.10:FF:000004">
    <property type="entry name" value="Succinate-semialdehyde dehydrogenase I"/>
    <property type="match status" value="1"/>
</dbReference>
<evidence type="ECO:0000256" key="2">
    <source>
        <dbReference type="ARBA" id="ARBA00023002"/>
    </source>
</evidence>
<dbReference type="InterPro" id="IPR015590">
    <property type="entry name" value="Aldehyde_DH_dom"/>
</dbReference>
<reference evidence="6 7" key="1">
    <citation type="journal article" date="2014" name="BMC Genomics">
        <title>Comparison of environmental and isolate Sulfobacillus genomes reveals diverse carbon, sulfur, nitrogen, and hydrogen metabolisms.</title>
        <authorList>
            <person name="Justice N.B."/>
            <person name="Norman A."/>
            <person name="Brown C.T."/>
            <person name="Singh A."/>
            <person name="Thomas B.C."/>
            <person name="Banfield J.F."/>
        </authorList>
    </citation>
    <scope>NUCLEOTIDE SEQUENCE [LARGE SCALE GENOMIC DNA]</scope>
    <source>
        <strain evidence="6">AMDSBA3</strain>
    </source>
</reference>
<evidence type="ECO:0000313" key="6">
    <source>
        <dbReference type="EMBL" id="PSR22484.1"/>
    </source>
</evidence>
<dbReference type="CDD" id="cd07103">
    <property type="entry name" value="ALDH_F5_SSADH_GabD"/>
    <property type="match status" value="1"/>
</dbReference>
<evidence type="ECO:0000259" key="5">
    <source>
        <dbReference type="Pfam" id="PF00171"/>
    </source>
</evidence>
<evidence type="ECO:0000256" key="1">
    <source>
        <dbReference type="ARBA" id="ARBA00009986"/>
    </source>
</evidence>
<dbReference type="PANTHER" id="PTHR43353:SF5">
    <property type="entry name" value="SUCCINATE-SEMIALDEHYDE DEHYDROGENASE, MITOCHONDRIAL"/>
    <property type="match status" value="1"/>
</dbReference>
<evidence type="ECO:0000256" key="3">
    <source>
        <dbReference type="PROSITE-ProRule" id="PRU10007"/>
    </source>
</evidence>
<dbReference type="Pfam" id="PF00171">
    <property type="entry name" value="Aldedh"/>
    <property type="match status" value="1"/>
</dbReference>
<dbReference type="Gene3D" id="3.40.309.10">
    <property type="entry name" value="Aldehyde Dehydrogenase, Chain A, domain 2"/>
    <property type="match status" value="1"/>
</dbReference>
<dbReference type="InterPro" id="IPR029510">
    <property type="entry name" value="Ald_DH_CS_GLU"/>
</dbReference>
<dbReference type="InterPro" id="IPR016163">
    <property type="entry name" value="Ald_DH_C"/>
</dbReference>
<gene>
    <name evidence="6" type="ORF">C7B45_06590</name>
</gene>
<dbReference type="InterPro" id="IPR016160">
    <property type="entry name" value="Ald_DH_CS_CYS"/>
</dbReference>
<keyword evidence="2 4" id="KW-0560">Oxidoreductase</keyword>
<organism evidence="6 7">
    <name type="scientific">Sulfobacillus acidophilus</name>
    <dbReference type="NCBI Taxonomy" id="53633"/>
    <lineage>
        <taxon>Bacteria</taxon>
        <taxon>Bacillati</taxon>
        <taxon>Bacillota</taxon>
        <taxon>Clostridia</taxon>
        <taxon>Eubacteriales</taxon>
        <taxon>Clostridiales Family XVII. Incertae Sedis</taxon>
        <taxon>Sulfobacillus</taxon>
    </lineage>
</organism>
<evidence type="ECO:0000313" key="7">
    <source>
        <dbReference type="Proteomes" id="UP000241848"/>
    </source>
</evidence>
<dbReference type="GO" id="GO:0004777">
    <property type="term" value="F:succinate-semialdehyde dehydrogenase (NAD+) activity"/>
    <property type="evidence" value="ECO:0007669"/>
    <property type="project" value="TreeGrafter"/>
</dbReference>
<evidence type="ECO:0000256" key="4">
    <source>
        <dbReference type="RuleBase" id="RU003345"/>
    </source>
</evidence>
<accession>A0A2T2WJR2</accession>
<dbReference type="Proteomes" id="UP000241848">
    <property type="component" value="Unassembled WGS sequence"/>
</dbReference>
<dbReference type="InterPro" id="IPR050740">
    <property type="entry name" value="Aldehyde_DH_Superfamily"/>
</dbReference>
<comment type="similarity">
    <text evidence="1 4">Belongs to the aldehyde dehydrogenase family.</text>
</comment>
<protein>
    <submittedName>
        <fullName evidence="6">Succinate-semialdehyde dehydrogenase (NADP(+))</fullName>
    </submittedName>
</protein>
<sequence>MIDVQLYIDGQWTDGSEGRRFSVDNPATGELMGRAIDASAADVDAAISAAERASKGWASTFVAQRAEILTKIYEDLMAHQDELARLLTEEEGKSLKEARSEVAYGARFFRFYASDVWRIEGDTLPQPGPDRAVWTTKVPIGVTVLITPWNYPLAMICRKMAPALAAGCPVIVKPAEQTPLVAARLFEVLAAAGLPAGVVNLVTGDPNRIGPLLLEDARVRKISFTGSTAVGQVILRHAASHIASVSLELGGNAPFIVFDDVDLDQVVEAILSCKFRNAGQICVAANRIYVQRNILSALGERLGQAVTQLRVGDGLEADTVIGPLINQEAVEKVTSHVQNAVGAGARVVVGGQTLQRPGYFYAPTVLTDVHESMQLALEETFGPVAPLFAFDSEEEVFERANRTKFGLAAYVFTRDLGRAMRAAAALEFGMVGINDPVPSLAEVPIGGMKESGLGREGGHEGLAEFLETKYVSVRW</sequence>
<dbReference type="EMBL" id="PXYV01000016">
    <property type="protein sequence ID" value="PSR22484.1"/>
    <property type="molecule type" value="Genomic_DNA"/>
</dbReference>
<dbReference type="PROSITE" id="PS00070">
    <property type="entry name" value="ALDEHYDE_DEHYDR_CYS"/>
    <property type="match status" value="1"/>
</dbReference>
<dbReference type="InterPro" id="IPR016161">
    <property type="entry name" value="Ald_DH/histidinol_DH"/>
</dbReference>
<dbReference type="FunFam" id="3.40.605.10:FF:000007">
    <property type="entry name" value="NAD/NADP-dependent betaine aldehyde dehydrogenase"/>
    <property type="match status" value="1"/>
</dbReference>
<feature type="active site" evidence="3">
    <location>
        <position position="248"/>
    </location>
</feature>
<dbReference type="SUPFAM" id="SSF53720">
    <property type="entry name" value="ALDH-like"/>
    <property type="match status" value="1"/>
</dbReference>
<comment type="caution">
    <text evidence="6">The sequence shown here is derived from an EMBL/GenBank/DDBJ whole genome shotgun (WGS) entry which is preliminary data.</text>
</comment>
<name>A0A2T2WJR2_9FIRM</name>